<dbReference type="VEuPathDB" id="FungiDB:CAGL0I09680g"/>
<sequence>MIRHSCRALRFVRSSHDYNSDILKFVASNTLISDSAVYKGKLYELTVQRELYNKLRIGQLDVVGGAHDGGVDIKALWNLFPIFQCALDAGVIKEPSLPLKGTRINDTLVKPLVNQYDIKNKIAPSIEVLVQCKAYVSKISPKEIRELAGTYLSLTAKNKASLSTIPIMCSPQLPTSSSLKLLEKLNIPFLYLRINTLRHGSLNDFELTNTGQLMGYLMNPILKGYLEGSGFEEWMKFELYNNAMNHSQDKDFI</sequence>
<comment type="caution">
    <text evidence="5">The sequence shown here is derived from an EMBL/GenBank/DDBJ whole genome shotgun (WGS) entry which is preliminary data.</text>
</comment>
<dbReference type="GO" id="GO:0005739">
    <property type="term" value="C:mitochondrion"/>
    <property type="evidence" value="ECO:0007669"/>
    <property type="project" value="UniProtKB-SubCell"/>
</dbReference>
<evidence type="ECO:0000313" key="5">
    <source>
        <dbReference type="EMBL" id="KTB05180.1"/>
    </source>
</evidence>
<dbReference type="VEuPathDB" id="FungiDB:B1J91_I09680g"/>
<accession>A0A0W0CKE4</accession>
<name>A0A0W0CKE4_CANGB</name>
<protein>
    <recommendedName>
        <fullName evidence="3">Required for respiratory growth protein 7, mitochondrial</fullName>
    </recommendedName>
</protein>
<dbReference type="Proteomes" id="UP000054886">
    <property type="component" value="Unassembled WGS sequence"/>
</dbReference>
<evidence type="ECO:0000256" key="3">
    <source>
        <dbReference type="ARBA" id="ARBA00014638"/>
    </source>
</evidence>
<comment type="similarity">
    <text evidence="2">Belongs to the RRG7 family.</text>
</comment>
<proteinExistence type="inferred from homology"/>
<dbReference type="PANTHER" id="PTHR28133:SF1">
    <property type="entry name" value="REQUIRED FOR RESPIRATORY GROWTH PROTEIN 7, MITOCHONDRIAL"/>
    <property type="match status" value="1"/>
</dbReference>
<evidence type="ECO:0000256" key="4">
    <source>
        <dbReference type="ARBA" id="ARBA00023128"/>
    </source>
</evidence>
<organism evidence="5 6">
    <name type="scientific">Candida glabrata</name>
    <name type="common">Yeast</name>
    <name type="synonym">Torulopsis glabrata</name>
    <dbReference type="NCBI Taxonomy" id="5478"/>
    <lineage>
        <taxon>Eukaryota</taxon>
        <taxon>Fungi</taxon>
        <taxon>Dikarya</taxon>
        <taxon>Ascomycota</taxon>
        <taxon>Saccharomycotina</taxon>
        <taxon>Saccharomycetes</taxon>
        <taxon>Saccharomycetales</taxon>
        <taxon>Saccharomycetaceae</taxon>
        <taxon>Nakaseomyces</taxon>
    </lineage>
</organism>
<dbReference type="Pfam" id="PF10356">
    <property type="entry name" value="RRG7"/>
    <property type="match status" value="1"/>
</dbReference>
<dbReference type="PANTHER" id="PTHR28133">
    <property type="entry name" value="REQUIRED FOR RESPIRATORY GROWTH PROTEIN 7, MITOCHONDRIAL"/>
    <property type="match status" value="1"/>
</dbReference>
<dbReference type="EMBL" id="LLZZ01000114">
    <property type="protein sequence ID" value="KTB05180.1"/>
    <property type="molecule type" value="Genomic_DNA"/>
</dbReference>
<comment type="subcellular location">
    <subcellularLocation>
        <location evidence="1">Mitochondrion</location>
    </subcellularLocation>
</comment>
<evidence type="ECO:0000256" key="1">
    <source>
        <dbReference type="ARBA" id="ARBA00004173"/>
    </source>
</evidence>
<evidence type="ECO:0000313" key="6">
    <source>
        <dbReference type="Proteomes" id="UP000054886"/>
    </source>
</evidence>
<dbReference type="VEuPathDB" id="FungiDB:GWK60_I05181"/>
<reference evidence="5 6" key="1">
    <citation type="submission" date="2015-10" db="EMBL/GenBank/DDBJ databases">
        <title>Draft genomes sequences of Candida glabrata isolates 1A, 1B, 2A, 2B, 3A and 3B.</title>
        <authorList>
            <person name="Haavelsrud O.E."/>
            <person name="Gaustad P."/>
        </authorList>
    </citation>
    <scope>NUCLEOTIDE SEQUENCE [LARGE SCALE GENOMIC DNA]</scope>
    <source>
        <strain evidence="5">910700640</strain>
    </source>
</reference>
<dbReference type="VEuPathDB" id="FungiDB:GVI51_I09537"/>
<keyword evidence="4" id="KW-0496">Mitochondrion</keyword>
<gene>
    <name evidence="5" type="ORF">AO440_002751</name>
</gene>
<dbReference type="InterPro" id="IPR018828">
    <property type="entry name" value="RRG7"/>
</dbReference>
<dbReference type="AlphaFoldDB" id="A0A0W0CKE4"/>
<evidence type="ECO:0000256" key="2">
    <source>
        <dbReference type="ARBA" id="ARBA00009554"/>
    </source>
</evidence>